<dbReference type="GO" id="GO:0016740">
    <property type="term" value="F:transferase activity"/>
    <property type="evidence" value="ECO:0007669"/>
    <property type="project" value="UniProtKB-KW"/>
</dbReference>
<keyword evidence="1" id="KW-0808">Transferase</keyword>
<sequence>MANRIILIPKDDLVKYPPTLSLINVLLKLGKEIECVGRYSDEIGRRKLERQGVKFIDVYRELKDSSRYRIVNWMTIIKRMRQYKKAMKKYFDTANISKDDIVWFIYSNSIATLQPYIEKYNYIVQFYEFENFAIDGKSRLLHPSYDVHRFLNRAKALIHCEYNRAAITNGLYGLNKEYYILPNKPFDMEGGSQTKIPEDVKKTIADVSGKIKGKKVILYQGIFDPTERRLDEFCEAISMLPEEYVFVAMGGGGSYFETIKKRYSSDRILLIPFIRPPFHLEITKLASYGVLAYHPAAHNYVDVLNPLYCAPNKIFEFGKFGIPMIANDVPGLKMIFEAYKCGETITYPLTSKKIAETVLRMNGDYQLYRKGSKEYYDSVDLEKTVKDILNNVE</sequence>
<organism evidence="1 2">
    <name type="scientific">Prevotella communis</name>
    <dbReference type="NCBI Taxonomy" id="2913614"/>
    <lineage>
        <taxon>Bacteria</taxon>
        <taxon>Pseudomonadati</taxon>
        <taxon>Bacteroidota</taxon>
        <taxon>Bacteroidia</taxon>
        <taxon>Bacteroidales</taxon>
        <taxon>Prevotellaceae</taxon>
        <taxon>Prevotella</taxon>
    </lineage>
</organism>
<dbReference type="RefSeq" id="WP_091816716.1">
    <property type="nucleotide sequence ID" value="NZ_FNCQ01000006.1"/>
</dbReference>
<proteinExistence type="predicted"/>
<dbReference type="STRING" id="645274.SAMN04487901_106114"/>
<evidence type="ECO:0000313" key="2">
    <source>
        <dbReference type="Proteomes" id="UP000198779"/>
    </source>
</evidence>
<gene>
    <name evidence="1" type="ORF">SAMN04487901_106114</name>
</gene>
<reference evidence="2" key="1">
    <citation type="submission" date="2016-10" db="EMBL/GenBank/DDBJ databases">
        <authorList>
            <person name="Varghese N."/>
            <person name="Submissions S."/>
        </authorList>
    </citation>
    <scope>NUCLEOTIDE SEQUENCE [LARGE SCALE GENOMIC DNA]</scope>
    <source>
        <strain evidence="2">BP1-148</strain>
    </source>
</reference>
<dbReference type="EMBL" id="FNCQ01000006">
    <property type="protein sequence ID" value="SDG62831.1"/>
    <property type="molecule type" value="Genomic_DNA"/>
</dbReference>
<dbReference type="Proteomes" id="UP000198779">
    <property type="component" value="Unassembled WGS sequence"/>
</dbReference>
<accession>A0A1G7VTC5</accession>
<dbReference type="Gene3D" id="3.40.50.2000">
    <property type="entry name" value="Glycogen Phosphorylase B"/>
    <property type="match status" value="1"/>
</dbReference>
<name>A0A1G7VTC5_9BACT</name>
<protein>
    <submittedName>
        <fullName evidence="1">Glycosyltransferase involved in cell wall bisynthesis</fullName>
    </submittedName>
</protein>
<evidence type="ECO:0000313" key="1">
    <source>
        <dbReference type="EMBL" id="SDG62831.1"/>
    </source>
</evidence>
<dbReference type="SUPFAM" id="SSF53756">
    <property type="entry name" value="UDP-Glycosyltransferase/glycogen phosphorylase"/>
    <property type="match status" value="1"/>
</dbReference>
<dbReference type="AlphaFoldDB" id="A0A1G7VTC5"/>
<keyword evidence="2" id="KW-1185">Reference proteome</keyword>